<dbReference type="InterPro" id="IPR006976">
    <property type="entry name" value="VanZ-like"/>
</dbReference>
<dbReference type="NCBIfam" id="NF037970">
    <property type="entry name" value="vanZ_1"/>
    <property type="match status" value="1"/>
</dbReference>
<feature type="domain" description="VanZ-like" evidence="2">
    <location>
        <begin position="7"/>
        <end position="145"/>
    </location>
</feature>
<dbReference type="KEGG" id="sted:SPTER_34090"/>
<dbReference type="Pfam" id="PF04892">
    <property type="entry name" value="VanZ"/>
    <property type="match status" value="1"/>
</dbReference>
<dbReference type="AlphaFoldDB" id="A0A517DXB0"/>
<dbReference type="RefSeq" id="WP_144351414.1">
    <property type="nucleotide sequence ID" value="NZ_CP036259.1"/>
</dbReference>
<reference evidence="3 4" key="1">
    <citation type="submission" date="2019-02" db="EMBL/GenBank/DDBJ databases">
        <title>Closed genome of Sporomusa termitida DSM 4440.</title>
        <authorList>
            <person name="Poehlein A."/>
            <person name="Daniel R."/>
        </authorList>
    </citation>
    <scope>NUCLEOTIDE SEQUENCE [LARGE SCALE GENOMIC DNA]</scope>
    <source>
        <strain evidence="3 4">DSM 4440</strain>
    </source>
</reference>
<dbReference type="Proteomes" id="UP000320776">
    <property type="component" value="Chromosome"/>
</dbReference>
<evidence type="ECO:0000259" key="2">
    <source>
        <dbReference type="Pfam" id="PF04892"/>
    </source>
</evidence>
<gene>
    <name evidence="3" type="ORF">SPTER_34090</name>
</gene>
<organism evidence="3 4">
    <name type="scientific">Sporomusa termitida</name>
    <dbReference type="NCBI Taxonomy" id="2377"/>
    <lineage>
        <taxon>Bacteria</taxon>
        <taxon>Bacillati</taxon>
        <taxon>Bacillota</taxon>
        <taxon>Negativicutes</taxon>
        <taxon>Selenomonadales</taxon>
        <taxon>Sporomusaceae</taxon>
        <taxon>Sporomusa</taxon>
    </lineage>
</organism>
<evidence type="ECO:0000256" key="1">
    <source>
        <dbReference type="SAM" id="Phobius"/>
    </source>
</evidence>
<feature type="transmembrane region" description="Helical" evidence="1">
    <location>
        <begin position="130"/>
        <end position="148"/>
    </location>
</feature>
<name>A0A517DXB0_9FIRM</name>
<protein>
    <submittedName>
        <fullName evidence="3">VanZ like family protein</fullName>
    </submittedName>
</protein>
<accession>A0A517DXB0</accession>
<proteinExistence type="predicted"/>
<keyword evidence="1" id="KW-0812">Transmembrane</keyword>
<evidence type="ECO:0000313" key="3">
    <source>
        <dbReference type="EMBL" id="QDR81988.1"/>
    </source>
</evidence>
<dbReference type="OrthoDB" id="291892at2"/>
<sequence>MKTLALLFFGGWMLLIIWFSAQPAAESKGLSGMVVQALADMLTTLLPVAQSAKEQQLLIQHLHGFVRKVAHGVNYFVLGCLAYQALRLHLGIQKKAWLVAVTMLFCAAFAAVDELHQVYVPGRSGELRDVMIDSGSALAGILFCSRYGSRKGQS</sequence>
<evidence type="ECO:0000313" key="4">
    <source>
        <dbReference type="Proteomes" id="UP000320776"/>
    </source>
</evidence>
<keyword evidence="4" id="KW-1185">Reference proteome</keyword>
<feature type="transmembrane region" description="Helical" evidence="1">
    <location>
        <begin position="97"/>
        <end position="118"/>
    </location>
</feature>
<keyword evidence="1" id="KW-0472">Membrane</keyword>
<dbReference type="EMBL" id="CP036259">
    <property type="protein sequence ID" value="QDR81988.1"/>
    <property type="molecule type" value="Genomic_DNA"/>
</dbReference>
<keyword evidence="1" id="KW-1133">Transmembrane helix</keyword>
<feature type="transmembrane region" description="Helical" evidence="1">
    <location>
        <begin position="72"/>
        <end position="90"/>
    </location>
</feature>